<name>A0A6C0D397_9ZZZZ</name>
<dbReference type="EMBL" id="MN739534">
    <property type="protein sequence ID" value="QHT11278.1"/>
    <property type="molecule type" value="Genomic_DNA"/>
</dbReference>
<evidence type="ECO:0000313" key="1">
    <source>
        <dbReference type="EMBL" id="QHT11278.1"/>
    </source>
</evidence>
<organism evidence="1">
    <name type="scientific">viral metagenome</name>
    <dbReference type="NCBI Taxonomy" id="1070528"/>
    <lineage>
        <taxon>unclassified sequences</taxon>
        <taxon>metagenomes</taxon>
        <taxon>organismal metagenomes</taxon>
    </lineage>
</organism>
<dbReference type="Pfam" id="PF11913">
    <property type="entry name" value="DUF3431"/>
    <property type="match status" value="1"/>
</dbReference>
<accession>A0A6C0D397</accession>
<sequence>MSVCLVIAKYKEDISWTNKIKGHKITIYDKSDSPITNSIKLPNIGRESHTFLHHIVENYDNLDDVTVFLQGNPFEHIQVIMGWQYFGLPNAPYPPPLTSEQLDKMCDKINNEIKHTSELASFYQVIYNDPYYTNGGNVNVHLSQILSTNINNMSYSVSPGGQYIVPKKYILSRPKEVWKKALDLLSLNEVWRGYSQELSWFYLFTNKVGNFGNHNQEKYRLDAQKNYGFHHSFNTWQPIQ</sequence>
<proteinExistence type="predicted"/>
<dbReference type="PANTHER" id="PTHR37490">
    <property type="entry name" value="EXPRESSED PROTEIN"/>
    <property type="match status" value="1"/>
</dbReference>
<protein>
    <submittedName>
        <fullName evidence="1">Uncharacterized protein</fullName>
    </submittedName>
</protein>
<dbReference type="AlphaFoldDB" id="A0A6C0D397"/>
<dbReference type="PANTHER" id="PTHR37490:SF1">
    <property type="entry name" value="GLYCOSYLTRANSFERASE 2-LIKE DOMAIN-CONTAINING PROTEIN"/>
    <property type="match status" value="1"/>
</dbReference>
<dbReference type="InterPro" id="IPR021838">
    <property type="entry name" value="DUF3431"/>
</dbReference>
<reference evidence="1" key="1">
    <citation type="journal article" date="2020" name="Nature">
        <title>Giant virus diversity and host interactions through global metagenomics.</title>
        <authorList>
            <person name="Schulz F."/>
            <person name="Roux S."/>
            <person name="Paez-Espino D."/>
            <person name="Jungbluth S."/>
            <person name="Walsh D.A."/>
            <person name="Denef V.J."/>
            <person name="McMahon K.D."/>
            <person name="Konstantinidis K.T."/>
            <person name="Eloe-Fadrosh E.A."/>
            <person name="Kyrpides N.C."/>
            <person name="Woyke T."/>
        </authorList>
    </citation>
    <scope>NUCLEOTIDE SEQUENCE</scope>
    <source>
        <strain evidence="1">GVMAG-M-3300023174-116</strain>
    </source>
</reference>